<dbReference type="AlphaFoldDB" id="A0A391NLA7"/>
<gene>
    <name evidence="6" type="ORF">KIPB_000466</name>
</gene>
<dbReference type="GO" id="GO:0019546">
    <property type="term" value="P:L-arginine deiminase pathway"/>
    <property type="evidence" value="ECO:0007669"/>
    <property type="project" value="TreeGrafter"/>
</dbReference>
<accession>A0A391NLA7</accession>
<evidence type="ECO:0000313" key="7">
    <source>
        <dbReference type="Proteomes" id="UP000265618"/>
    </source>
</evidence>
<dbReference type="GO" id="GO:0008804">
    <property type="term" value="F:carbamate kinase activity"/>
    <property type="evidence" value="ECO:0007669"/>
    <property type="project" value="InterPro"/>
</dbReference>
<dbReference type="Proteomes" id="UP000265618">
    <property type="component" value="Unassembled WGS sequence"/>
</dbReference>
<comment type="similarity">
    <text evidence="1 4">Belongs to the carbamate kinase family.</text>
</comment>
<evidence type="ECO:0000256" key="3">
    <source>
        <dbReference type="ARBA" id="ARBA00022777"/>
    </source>
</evidence>
<evidence type="ECO:0000256" key="2">
    <source>
        <dbReference type="ARBA" id="ARBA00022679"/>
    </source>
</evidence>
<dbReference type="NCBIfam" id="TIGR00746">
    <property type="entry name" value="arcC"/>
    <property type="match status" value="1"/>
</dbReference>
<dbReference type="EMBL" id="BDIP01000053">
    <property type="protein sequence ID" value="GCA62000.1"/>
    <property type="molecule type" value="Genomic_DNA"/>
</dbReference>
<keyword evidence="7" id="KW-1185">Reference proteome</keyword>
<name>A0A391NLA7_9EUKA</name>
<dbReference type="PRINTS" id="PR01469">
    <property type="entry name" value="CARBMTKINASE"/>
</dbReference>
<keyword evidence="3 4" id="KW-0418">Kinase</keyword>
<dbReference type="PIRSF" id="PIRSF000723">
    <property type="entry name" value="Carbamate_kin"/>
    <property type="match status" value="1"/>
</dbReference>
<evidence type="ECO:0000313" key="6">
    <source>
        <dbReference type="EMBL" id="GCA62000.1"/>
    </source>
</evidence>
<feature type="domain" description="Aspartate/glutamate/uridylate kinase" evidence="5">
    <location>
        <begin position="11"/>
        <end position="302"/>
    </location>
</feature>
<dbReference type="CDD" id="cd04235">
    <property type="entry name" value="AAK_CK"/>
    <property type="match status" value="1"/>
</dbReference>
<evidence type="ECO:0000256" key="4">
    <source>
        <dbReference type="PIRNR" id="PIRNR000723"/>
    </source>
</evidence>
<dbReference type="Pfam" id="PF00696">
    <property type="entry name" value="AA_kinase"/>
    <property type="match status" value="1"/>
</dbReference>
<dbReference type="InterPro" id="IPR003964">
    <property type="entry name" value="Carb_kinase"/>
</dbReference>
<dbReference type="PANTHER" id="PTHR30409:SF1">
    <property type="entry name" value="CARBAMATE KINASE-RELATED"/>
    <property type="match status" value="1"/>
</dbReference>
<dbReference type="GO" id="GO:0005829">
    <property type="term" value="C:cytosol"/>
    <property type="evidence" value="ECO:0007669"/>
    <property type="project" value="TreeGrafter"/>
</dbReference>
<dbReference type="Gene3D" id="3.40.1160.10">
    <property type="entry name" value="Acetylglutamate kinase-like"/>
    <property type="match status" value="1"/>
</dbReference>
<dbReference type="OrthoDB" id="36544at2759"/>
<dbReference type="InterPro" id="IPR036393">
    <property type="entry name" value="AceGlu_kinase-like_sf"/>
</dbReference>
<keyword evidence="2 4" id="KW-0808">Transferase</keyword>
<dbReference type="FunFam" id="3.40.1160.10:FF:000007">
    <property type="entry name" value="Carbamate kinase"/>
    <property type="match status" value="1"/>
</dbReference>
<sequence length="322" mass="33846">MPPRRSIQNKKTVVVALGGNAMLQPGQAGDYEAQFANVMAACEQIHKLTENGWNVIMTSGNGPQVGAIKLQQSSAKAVAPEMPLHVCGSMSQGFIGYMMQMAMGNVQRAAGLEPKVVCTLTQSLVSTEDPAFANPTKPVGAFYSEAEAKEMIAAGKTMKEDAGRGYRVVVPSPRPQEIVERPAIMSLVGQGFTVICTNGGGIPVVKDAAGNLVGCDAVIDKDLATSLLAQQVKADALMILTDVTNACVNYRKPNQTQLGVTPLAQAKVYEAEGQFAAGSMGPKVRACMEFCENTGRTAIITSLNKAVDAINGLCGTHIVADQ</sequence>
<evidence type="ECO:0000259" key="5">
    <source>
        <dbReference type="Pfam" id="PF00696"/>
    </source>
</evidence>
<reference evidence="6 7" key="1">
    <citation type="journal article" date="2018" name="PLoS ONE">
        <title>The draft genome of Kipferlia bialata reveals reductive genome evolution in fornicate parasites.</title>
        <authorList>
            <person name="Tanifuji G."/>
            <person name="Takabayashi S."/>
            <person name="Kume K."/>
            <person name="Takagi M."/>
            <person name="Nakayama T."/>
            <person name="Kamikawa R."/>
            <person name="Inagaki Y."/>
            <person name="Hashimoto T."/>
        </authorList>
    </citation>
    <scope>NUCLEOTIDE SEQUENCE [LARGE SCALE GENOMIC DNA]</scope>
    <source>
        <strain evidence="6">NY0173</strain>
    </source>
</reference>
<comment type="caution">
    <text evidence="6">The sequence shown here is derived from an EMBL/GenBank/DDBJ whole genome shotgun (WGS) entry which is preliminary data.</text>
</comment>
<dbReference type="NCBIfam" id="NF009007">
    <property type="entry name" value="PRK12352.1"/>
    <property type="match status" value="1"/>
</dbReference>
<organism evidence="6 7">
    <name type="scientific">Kipferlia bialata</name>
    <dbReference type="NCBI Taxonomy" id="797122"/>
    <lineage>
        <taxon>Eukaryota</taxon>
        <taxon>Metamonada</taxon>
        <taxon>Carpediemonas-like organisms</taxon>
        <taxon>Kipferlia</taxon>
    </lineage>
</organism>
<dbReference type="PANTHER" id="PTHR30409">
    <property type="entry name" value="CARBAMATE KINASE"/>
    <property type="match status" value="1"/>
</dbReference>
<proteinExistence type="inferred from homology"/>
<dbReference type="SUPFAM" id="SSF53633">
    <property type="entry name" value="Carbamate kinase-like"/>
    <property type="match status" value="1"/>
</dbReference>
<protein>
    <recommendedName>
        <fullName evidence="4">Carbamate kinase</fullName>
    </recommendedName>
</protein>
<evidence type="ECO:0000256" key="1">
    <source>
        <dbReference type="ARBA" id="ARBA00011066"/>
    </source>
</evidence>
<dbReference type="InterPro" id="IPR001048">
    <property type="entry name" value="Asp/Glu/Uridylate_kinase"/>
</dbReference>